<dbReference type="InterPro" id="IPR015421">
    <property type="entry name" value="PyrdxlP-dep_Trfase_major"/>
</dbReference>
<evidence type="ECO:0000256" key="4">
    <source>
        <dbReference type="ARBA" id="ARBA00008392"/>
    </source>
</evidence>
<evidence type="ECO:0000256" key="9">
    <source>
        <dbReference type="ARBA" id="ARBA00023098"/>
    </source>
</evidence>
<feature type="compositionally biased region" description="Polar residues" evidence="11">
    <location>
        <begin position="56"/>
        <end position="78"/>
    </location>
</feature>
<keyword evidence="8" id="KW-0746">Sphingolipid metabolism</keyword>
<evidence type="ECO:0000256" key="5">
    <source>
        <dbReference type="ARBA" id="ARBA00013220"/>
    </source>
</evidence>
<evidence type="ECO:0000256" key="8">
    <source>
        <dbReference type="ARBA" id="ARBA00022919"/>
    </source>
</evidence>
<dbReference type="GO" id="GO:0005783">
    <property type="term" value="C:endoplasmic reticulum"/>
    <property type="evidence" value="ECO:0007669"/>
    <property type="project" value="TreeGrafter"/>
</dbReference>
<dbReference type="InterPro" id="IPR015422">
    <property type="entry name" value="PyrdxlP-dep_Trfase_small"/>
</dbReference>
<evidence type="ECO:0000256" key="7">
    <source>
        <dbReference type="ARBA" id="ARBA00022898"/>
    </source>
</evidence>
<feature type="region of interest" description="Disordered" evidence="11">
    <location>
        <begin position="49"/>
        <end position="78"/>
    </location>
</feature>
<sequence>MERTHTLLFLSPLPCNSNTSFLDQVFGTDGRKHKDEGIWSWIKAQKNKRKSRQLGRTKSMSATTESAHIQSNSYNSRVSSGGSQLSFVSYSCSQRSPTSTFTPSISSSSVTDRTIIPPSSPTMSFQSSSASSTTAVSPNRHSHHRSQSTLQLSTSNSAQEFSPQYPNHHRSYSEEPTKRRPVSIRSESIRHLKSICDTSQEDLGSRNPLKGKGVPRDTVEEEEDEEEVRGTDVGVQVPLYPLYAPTMDSPIVSAVSQTILTVSRAVEAVPGSAIVIDYIKNSYQNDPFRVVLELGLAVYAVKYMLSKKYRIDHTHVQLTEKEIDELVAEWNPEPLVQPLSEIQRMELDKAQVIVGAQGPKPKVQSTGKNLLNLASANFLGYITNEDIKQKAIETLHNYGVGSCGPPGFYGTLDVHINLEKDIARFLGTESAIIYAQGFSTISSVIAAFSKRGDIIVADDGCNFAVQKGTQISRSNIKWFKHNDMADLERVLESIQKETKSVRASKKRPLTRRFIVTEGLFQNYGDMAPLDKIMELKNKYKYRVILDESNSFGLLGKTGRGLTEVYNVSPRDVDMIVGSMANSFSANGGFCAGNKEVVDHQRLSGQAFVFSASIPAMLAVCASEAINILEHGQGPKLLKELHDNATAFRNVVLSSPQSIEVSSAPVSPILHLRFPKAALDVAGVITRDEEKCLLQEIVDEVAAKDGVLITRAKYVENQELFLPRPSIRISICATHSRKEVEKAAQAVKAAFSKVLAKRK</sequence>
<dbReference type="EC" id="2.3.1.50" evidence="5"/>
<dbReference type="Proteomes" id="UP000717515">
    <property type="component" value="Unassembled WGS sequence"/>
</dbReference>
<accession>A0A9P8A1P2</accession>
<dbReference type="EMBL" id="JAIFTL010000224">
    <property type="protein sequence ID" value="KAG9321166.1"/>
    <property type="molecule type" value="Genomic_DNA"/>
</dbReference>
<evidence type="ECO:0000256" key="3">
    <source>
        <dbReference type="ARBA" id="ARBA00004991"/>
    </source>
</evidence>
<evidence type="ECO:0000259" key="12">
    <source>
        <dbReference type="Pfam" id="PF00155"/>
    </source>
</evidence>
<keyword evidence="10" id="KW-0012">Acyltransferase</keyword>
<evidence type="ECO:0000256" key="10">
    <source>
        <dbReference type="ARBA" id="ARBA00023315"/>
    </source>
</evidence>
<keyword evidence="6" id="KW-0808">Transferase</keyword>
<dbReference type="Gene3D" id="3.90.1150.10">
    <property type="entry name" value="Aspartate Aminotransferase, domain 1"/>
    <property type="match status" value="1"/>
</dbReference>
<organism evidence="13 14">
    <name type="scientific">Mortierella alpina</name>
    <name type="common">Oleaginous fungus</name>
    <name type="synonym">Mortierella renispora</name>
    <dbReference type="NCBI Taxonomy" id="64518"/>
    <lineage>
        <taxon>Eukaryota</taxon>
        <taxon>Fungi</taxon>
        <taxon>Fungi incertae sedis</taxon>
        <taxon>Mucoromycota</taxon>
        <taxon>Mortierellomycotina</taxon>
        <taxon>Mortierellomycetes</taxon>
        <taxon>Mortierellales</taxon>
        <taxon>Mortierellaceae</taxon>
        <taxon>Mortierella</taxon>
    </lineage>
</organism>
<dbReference type="InterPro" id="IPR015424">
    <property type="entry name" value="PyrdxlP-dep_Trfase"/>
</dbReference>
<dbReference type="SUPFAM" id="SSF53383">
    <property type="entry name" value="PLP-dependent transferases"/>
    <property type="match status" value="1"/>
</dbReference>
<dbReference type="Gene3D" id="3.40.640.10">
    <property type="entry name" value="Type I PLP-dependent aspartate aminotransferase-like (Major domain)"/>
    <property type="match status" value="1"/>
</dbReference>
<evidence type="ECO:0000256" key="2">
    <source>
        <dbReference type="ARBA" id="ARBA00004760"/>
    </source>
</evidence>
<reference evidence="13" key="1">
    <citation type="submission" date="2021-07" db="EMBL/GenBank/DDBJ databases">
        <title>Draft genome of Mortierella alpina, strain LL118, isolated from an aspen leaf litter sample.</title>
        <authorList>
            <person name="Yang S."/>
            <person name="Vinatzer B.A."/>
        </authorList>
    </citation>
    <scope>NUCLEOTIDE SEQUENCE</scope>
    <source>
        <strain evidence="13">LL118</strain>
    </source>
</reference>
<dbReference type="GO" id="GO:0030170">
    <property type="term" value="F:pyridoxal phosphate binding"/>
    <property type="evidence" value="ECO:0007669"/>
    <property type="project" value="InterPro"/>
</dbReference>
<keyword evidence="7" id="KW-0663">Pyridoxal phosphate</keyword>
<feature type="compositionally biased region" description="Low complexity" evidence="11">
    <location>
        <begin position="121"/>
        <end position="138"/>
    </location>
</feature>
<dbReference type="PANTHER" id="PTHR13693:SF2">
    <property type="entry name" value="SERINE PALMITOYLTRANSFERASE 1"/>
    <property type="match status" value="1"/>
</dbReference>
<dbReference type="InterPro" id="IPR050087">
    <property type="entry name" value="AON_synthase_class-II"/>
</dbReference>
<dbReference type="GO" id="GO:0016020">
    <property type="term" value="C:membrane"/>
    <property type="evidence" value="ECO:0007669"/>
    <property type="project" value="GOC"/>
</dbReference>
<evidence type="ECO:0000313" key="13">
    <source>
        <dbReference type="EMBL" id="KAG9321166.1"/>
    </source>
</evidence>
<keyword evidence="9" id="KW-0443">Lipid metabolism</keyword>
<proteinExistence type="inferred from homology"/>
<comment type="pathway">
    <text evidence="3">Sphingolipid metabolism.</text>
</comment>
<feature type="compositionally biased region" description="Low complexity" evidence="11">
    <location>
        <begin position="99"/>
        <end position="111"/>
    </location>
</feature>
<comment type="caution">
    <text evidence="13">The sequence shown here is derived from an EMBL/GenBank/DDBJ whole genome shotgun (WGS) entry which is preliminary data.</text>
</comment>
<evidence type="ECO:0000256" key="11">
    <source>
        <dbReference type="SAM" id="MobiDB-lite"/>
    </source>
</evidence>
<dbReference type="InterPro" id="IPR004839">
    <property type="entry name" value="Aminotransferase_I/II_large"/>
</dbReference>
<comment type="pathway">
    <text evidence="2">Lipid metabolism; sphingolipid metabolism.</text>
</comment>
<dbReference type="GO" id="GO:0046513">
    <property type="term" value="P:ceramide biosynthetic process"/>
    <property type="evidence" value="ECO:0007669"/>
    <property type="project" value="TreeGrafter"/>
</dbReference>
<dbReference type="Pfam" id="PF00155">
    <property type="entry name" value="Aminotran_1_2"/>
    <property type="match status" value="1"/>
</dbReference>
<gene>
    <name evidence="13" type="ORF">KVV02_008460</name>
</gene>
<dbReference type="FunFam" id="3.40.640.10:FF:000049">
    <property type="entry name" value="serine palmitoyltransferase 1 isoform X1"/>
    <property type="match status" value="1"/>
</dbReference>
<dbReference type="PANTHER" id="PTHR13693">
    <property type="entry name" value="CLASS II AMINOTRANSFERASE/8-AMINO-7-OXONONANOATE SYNTHASE"/>
    <property type="match status" value="1"/>
</dbReference>
<comment type="similarity">
    <text evidence="4">Belongs to the class-II pyridoxal-phosphate-dependent aminotransferase family.</text>
</comment>
<evidence type="ECO:0000256" key="1">
    <source>
        <dbReference type="ARBA" id="ARBA00001933"/>
    </source>
</evidence>
<name>A0A9P8A1P2_MORAP</name>
<dbReference type="GO" id="GO:0004758">
    <property type="term" value="F:serine C-palmitoyltransferase activity"/>
    <property type="evidence" value="ECO:0007669"/>
    <property type="project" value="UniProtKB-EC"/>
</dbReference>
<evidence type="ECO:0000256" key="6">
    <source>
        <dbReference type="ARBA" id="ARBA00022679"/>
    </source>
</evidence>
<feature type="domain" description="Aminotransferase class I/classII large" evidence="12">
    <location>
        <begin position="369"/>
        <end position="746"/>
    </location>
</feature>
<feature type="region of interest" description="Disordered" evidence="11">
    <location>
        <begin position="99"/>
        <end position="230"/>
    </location>
</feature>
<dbReference type="GO" id="GO:0046512">
    <property type="term" value="P:sphingosine biosynthetic process"/>
    <property type="evidence" value="ECO:0007669"/>
    <property type="project" value="TreeGrafter"/>
</dbReference>
<evidence type="ECO:0000313" key="14">
    <source>
        <dbReference type="Proteomes" id="UP000717515"/>
    </source>
</evidence>
<comment type="cofactor">
    <cofactor evidence="1">
        <name>pyridoxal 5'-phosphate</name>
        <dbReference type="ChEBI" id="CHEBI:597326"/>
    </cofactor>
</comment>
<dbReference type="AlphaFoldDB" id="A0A9P8A1P2"/>
<protein>
    <recommendedName>
        <fullName evidence="5">serine C-palmitoyltransferase</fullName>
        <ecNumber evidence="5">2.3.1.50</ecNumber>
    </recommendedName>
</protein>
<feature type="compositionally biased region" description="Polar residues" evidence="11">
    <location>
        <begin position="156"/>
        <end position="165"/>
    </location>
</feature>